<dbReference type="InterPro" id="IPR000073">
    <property type="entry name" value="AB_hydrolase_1"/>
</dbReference>
<proteinExistence type="inferred from homology"/>
<dbReference type="Pfam" id="PF00561">
    <property type="entry name" value="Abhydrolase_1"/>
    <property type="match status" value="1"/>
</dbReference>
<dbReference type="AlphaFoldDB" id="A0A0B5AHJ7"/>
<accession>A0A0B5AHJ7</accession>
<sequence length="270" mass="30270">MVNTDILKRNHVKVTGKGKQPILFAHGFGSSQVAWEQVVQAFEEEYQVILFDYVGSGNADKSAYSSDRYRSLHGYAEDMIEVCKTLDLTDVIVVGHSVSGMISMLAAQKEPGLFSQLMMLAASPRYLNDEGYIGGFDQENINGMLDMMEKNFNEWAKYLAPAAAKNDDRPELALNFEKQLLSNDQQIAREFAEATFLVDLRKELSHTEVPVVVMQPSDDNIVPHEAALYLADEFPDSELVILRATGHNPHISHPEEVVKYIKKYIAIEAV</sequence>
<gene>
    <name evidence="3" type="ORF">JMA_05380</name>
</gene>
<dbReference type="SUPFAM" id="SSF53474">
    <property type="entry name" value="alpha/beta-Hydrolases"/>
    <property type="match status" value="1"/>
</dbReference>
<dbReference type="BioCyc" id="JESP1508404:G14D9-9755-MONOMER"/>
<dbReference type="Gene3D" id="3.40.50.1820">
    <property type="entry name" value="alpha/beta hydrolase"/>
    <property type="match status" value="1"/>
</dbReference>
<dbReference type="STRING" id="1508404.JMA_05380"/>
<dbReference type="PANTHER" id="PTHR43039">
    <property type="entry name" value="ESTERASE-RELATED"/>
    <property type="match status" value="1"/>
</dbReference>
<comment type="similarity">
    <text evidence="1">Belongs to the AB hydrolase superfamily.</text>
</comment>
<dbReference type="PRINTS" id="PR00111">
    <property type="entry name" value="ABHYDROLASE"/>
</dbReference>
<dbReference type="Proteomes" id="UP000031449">
    <property type="component" value="Chromosome"/>
</dbReference>
<organism evidence="3 4">
    <name type="scientific">Jeotgalibacillus malaysiensis</name>
    <dbReference type="NCBI Taxonomy" id="1508404"/>
    <lineage>
        <taxon>Bacteria</taxon>
        <taxon>Bacillati</taxon>
        <taxon>Bacillota</taxon>
        <taxon>Bacilli</taxon>
        <taxon>Bacillales</taxon>
        <taxon>Caryophanaceae</taxon>
        <taxon>Jeotgalibacillus</taxon>
    </lineage>
</organism>
<reference evidence="3 4" key="1">
    <citation type="submission" date="2014-08" db="EMBL/GenBank/DDBJ databases">
        <title>Complete genome of a marine bacteria Jeotgalibacillus malaysiensis.</title>
        <authorList>
            <person name="Yaakop A.S."/>
            <person name="Chan K.-G."/>
            <person name="Goh K.M."/>
        </authorList>
    </citation>
    <scope>NUCLEOTIDE SEQUENCE [LARGE SCALE GENOMIC DNA]</scope>
    <source>
        <strain evidence="3 4">D5</strain>
    </source>
</reference>
<name>A0A0B5AHJ7_9BACL</name>
<evidence type="ECO:0000313" key="4">
    <source>
        <dbReference type="Proteomes" id="UP000031449"/>
    </source>
</evidence>
<dbReference type="HOGENOM" id="CLU_020336_30_0_9"/>
<dbReference type="InterPro" id="IPR029058">
    <property type="entry name" value="AB_hydrolase_fold"/>
</dbReference>
<dbReference type="KEGG" id="jeo:JMA_05380"/>
<dbReference type="EMBL" id="CP009416">
    <property type="protein sequence ID" value="AJD89855.1"/>
    <property type="molecule type" value="Genomic_DNA"/>
</dbReference>
<evidence type="ECO:0000256" key="1">
    <source>
        <dbReference type="ARBA" id="ARBA00008645"/>
    </source>
</evidence>
<feature type="domain" description="AB hydrolase-1" evidence="2">
    <location>
        <begin position="21"/>
        <end position="254"/>
    </location>
</feature>
<keyword evidence="4" id="KW-1185">Reference proteome</keyword>
<evidence type="ECO:0000259" key="2">
    <source>
        <dbReference type="Pfam" id="PF00561"/>
    </source>
</evidence>
<evidence type="ECO:0000313" key="3">
    <source>
        <dbReference type="EMBL" id="AJD89855.1"/>
    </source>
</evidence>
<protein>
    <recommendedName>
        <fullName evidence="2">AB hydrolase-1 domain-containing protein</fullName>
    </recommendedName>
</protein>